<dbReference type="Proteomes" id="UP000231139">
    <property type="component" value="Unassembled WGS sequence"/>
</dbReference>
<feature type="transmembrane region" description="Helical" evidence="1">
    <location>
        <begin position="110"/>
        <end position="131"/>
    </location>
</feature>
<comment type="caution">
    <text evidence="2">The sequence shown here is derived from an EMBL/GenBank/DDBJ whole genome shotgun (WGS) entry which is preliminary data.</text>
</comment>
<sequence>MKKIALISLLGILLVFGVLPLAISAQGEVPTQCTMSKNVGITGCPGIGGVCVYSTTPLCGVCCLMNTIYGITDWIFVFLLAIAVIMIIMGAFSFVTAGGDPEKTMKARNYIMYAAIGIVVALLAKAVPAMVKMIVGA</sequence>
<dbReference type="AlphaFoldDB" id="A0A2H0N1R7"/>
<reference evidence="2 3" key="1">
    <citation type="submission" date="2017-09" db="EMBL/GenBank/DDBJ databases">
        <title>Depth-based differentiation of microbial function through sediment-hosted aquifers and enrichment of novel symbionts in the deep terrestrial subsurface.</title>
        <authorList>
            <person name="Probst A.J."/>
            <person name="Ladd B."/>
            <person name="Jarett J.K."/>
            <person name="Geller-Mcgrath D.E."/>
            <person name="Sieber C.M."/>
            <person name="Emerson J.B."/>
            <person name="Anantharaman K."/>
            <person name="Thomas B.C."/>
            <person name="Malmstrom R."/>
            <person name="Stieglmeier M."/>
            <person name="Klingl A."/>
            <person name="Woyke T."/>
            <person name="Ryan C.M."/>
            <person name="Banfield J.F."/>
        </authorList>
    </citation>
    <scope>NUCLEOTIDE SEQUENCE [LARGE SCALE GENOMIC DNA]</scope>
    <source>
        <strain evidence="2">CG11_big_fil_rev_8_21_14_0_20_35_11</strain>
    </source>
</reference>
<organism evidence="2 3">
    <name type="scientific">Candidatus Nealsonbacteria bacterium CG11_big_fil_rev_8_21_14_0_20_35_11</name>
    <dbReference type="NCBI Taxonomy" id="1974713"/>
    <lineage>
        <taxon>Bacteria</taxon>
        <taxon>Candidatus Nealsoniibacteriota</taxon>
    </lineage>
</organism>
<protein>
    <submittedName>
        <fullName evidence="2">Uncharacterized protein</fullName>
    </submittedName>
</protein>
<evidence type="ECO:0000256" key="1">
    <source>
        <dbReference type="SAM" id="Phobius"/>
    </source>
</evidence>
<keyword evidence="1" id="KW-0812">Transmembrane</keyword>
<accession>A0A2H0N1R7</accession>
<dbReference type="EMBL" id="PCWK01000005">
    <property type="protein sequence ID" value="PIR02828.1"/>
    <property type="molecule type" value="Genomic_DNA"/>
</dbReference>
<feature type="transmembrane region" description="Helical" evidence="1">
    <location>
        <begin position="74"/>
        <end position="98"/>
    </location>
</feature>
<keyword evidence="1" id="KW-1133">Transmembrane helix</keyword>
<evidence type="ECO:0000313" key="3">
    <source>
        <dbReference type="Proteomes" id="UP000231139"/>
    </source>
</evidence>
<dbReference type="InterPro" id="IPR043993">
    <property type="entry name" value="T4SS_pilin"/>
</dbReference>
<proteinExistence type="predicted"/>
<keyword evidence="1" id="KW-0472">Membrane</keyword>
<evidence type="ECO:0000313" key="2">
    <source>
        <dbReference type="EMBL" id="PIR02828.1"/>
    </source>
</evidence>
<name>A0A2H0N1R7_9BACT</name>
<dbReference type="Pfam" id="PF18895">
    <property type="entry name" value="T4SS_pilin"/>
    <property type="match status" value="1"/>
</dbReference>
<gene>
    <name evidence="2" type="ORF">COV62_00230</name>
</gene>